<dbReference type="AlphaFoldDB" id="A0A7W9L3L4"/>
<gene>
    <name evidence="4" type="ORF">GGQ63_003732</name>
</gene>
<dbReference type="InterPro" id="IPR045595">
    <property type="entry name" value="SufBD_N"/>
</dbReference>
<dbReference type="RefSeq" id="WP_183858082.1">
    <property type="nucleotide sequence ID" value="NZ_JACHOO010000009.1"/>
</dbReference>
<accession>A0A7W9L3L4</accession>
<comment type="caution">
    <text evidence="4">The sequence shown here is derived from an EMBL/GenBank/DDBJ whole genome shotgun (WGS) entry which is preliminary data.</text>
</comment>
<dbReference type="PANTHER" id="PTHR43575:SF1">
    <property type="entry name" value="PROTEIN ABCI7, CHLOROPLASTIC"/>
    <property type="match status" value="1"/>
</dbReference>
<dbReference type="InterPro" id="IPR037284">
    <property type="entry name" value="SUF_FeS_clus_asmbl_SufBD_sf"/>
</dbReference>
<organism evidence="4 5">
    <name type="scientific">Prosthecomicrobium pneumaticum</name>
    <dbReference type="NCBI Taxonomy" id="81895"/>
    <lineage>
        <taxon>Bacteria</taxon>
        <taxon>Pseudomonadati</taxon>
        <taxon>Pseudomonadota</taxon>
        <taxon>Alphaproteobacteria</taxon>
        <taxon>Hyphomicrobiales</taxon>
        <taxon>Kaistiaceae</taxon>
        <taxon>Prosthecomicrobium</taxon>
    </lineage>
</organism>
<dbReference type="Proteomes" id="UP000523821">
    <property type="component" value="Unassembled WGS sequence"/>
</dbReference>
<dbReference type="GO" id="GO:0016226">
    <property type="term" value="P:iron-sulfur cluster assembly"/>
    <property type="evidence" value="ECO:0007669"/>
    <property type="project" value="InterPro"/>
</dbReference>
<dbReference type="NCBIfam" id="TIGR01981">
    <property type="entry name" value="sufD"/>
    <property type="match status" value="1"/>
</dbReference>
<keyword evidence="5" id="KW-1185">Reference proteome</keyword>
<evidence type="ECO:0000259" key="2">
    <source>
        <dbReference type="Pfam" id="PF01458"/>
    </source>
</evidence>
<dbReference type="SUPFAM" id="SSF101960">
    <property type="entry name" value="Stabilizer of iron transporter SufD"/>
    <property type="match status" value="1"/>
</dbReference>
<evidence type="ECO:0000313" key="4">
    <source>
        <dbReference type="EMBL" id="MBB5754644.1"/>
    </source>
</evidence>
<evidence type="ECO:0000313" key="5">
    <source>
        <dbReference type="Proteomes" id="UP000523821"/>
    </source>
</evidence>
<dbReference type="InterPro" id="IPR055346">
    <property type="entry name" value="Fe-S_cluster_assembly_SufBD"/>
</dbReference>
<evidence type="ECO:0000256" key="1">
    <source>
        <dbReference type="ARBA" id="ARBA00043967"/>
    </source>
</evidence>
<dbReference type="Pfam" id="PF01458">
    <property type="entry name" value="SUFBD_core"/>
    <property type="match status" value="1"/>
</dbReference>
<protein>
    <submittedName>
        <fullName evidence="4">Fe-S cluster assembly protein SufD</fullName>
    </submittedName>
</protein>
<dbReference type="InterPro" id="IPR000825">
    <property type="entry name" value="SUF_FeS_clus_asmbl_SufBD_core"/>
</dbReference>
<dbReference type="Pfam" id="PF19295">
    <property type="entry name" value="SufBD_N"/>
    <property type="match status" value="1"/>
</dbReference>
<evidence type="ECO:0000259" key="3">
    <source>
        <dbReference type="Pfam" id="PF19295"/>
    </source>
</evidence>
<sequence length="433" mass="45501">MNAEPRILRTQAEETLAAEFQAARTRLAGGPETAARREAAFAAFQKAGLPHRRVEAWRYTDLRALMRKAAPLAEPGAVPAGLPAVSAFGGARLVIVDGSYRPELSDADGLDGVTIRPLADLLAADDPRVGASLAALDDPLVALNTALMTGGVAIDVAPGASVGRMIELAHVTTGAHATQTRNLVHVGADASLRLVETHTGPDGAAYQANGVTEAVIGDRARVVWAKLQQEGDAALHVGTLALTAGRETRFDHLVLMIGAVLSRSQQFVTLSGPEAKIGMNGATMLRGRQHADIALVVDHTEPACESRERFKAVVDGEAEAIFQGRIVVKPQAQKTDARMMTQGLLLSEGGQFSAKPELEIFADDVQCAHGATSGQIDEDLLFYLLARGIPRPEAETLLVTAFLAEAIEALGDETIAAVCEAAATRWLAARGGA</sequence>
<dbReference type="InterPro" id="IPR011542">
    <property type="entry name" value="SUF_FeS_clus_asmbl_SufD"/>
</dbReference>
<reference evidence="4 5" key="1">
    <citation type="submission" date="2020-08" db="EMBL/GenBank/DDBJ databases">
        <title>Genomic Encyclopedia of Type Strains, Phase IV (KMG-IV): sequencing the most valuable type-strain genomes for metagenomic binning, comparative biology and taxonomic classification.</title>
        <authorList>
            <person name="Goeker M."/>
        </authorList>
    </citation>
    <scope>NUCLEOTIDE SEQUENCE [LARGE SCALE GENOMIC DNA]</scope>
    <source>
        <strain evidence="4 5">DSM 16268</strain>
    </source>
</reference>
<comment type="similarity">
    <text evidence="1">Belongs to the iron-sulfur cluster assembly SufBD family.</text>
</comment>
<feature type="domain" description="SUF system FeS cluster assembly SufBD core" evidence="2">
    <location>
        <begin position="174"/>
        <end position="402"/>
    </location>
</feature>
<proteinExistence type="inferred from homology"/>
<feature type="domain" description="SUF system FeS cluster assembly SufBD N-terminal" evidence="3">
    <location>
        <begin position="34"/>
        <end position="67"/>
    </location>
</feature>
<dbReference type="EMBL" id="JACHOO010000009">
    <property type="protein sequence ID" value="MBB5754644.1"/>
    <property type="molecule type" value="Genomic_DNA"/>
</dbReference>
<name>A0A7W9L3L4_9HYPH</name>
<dbReference type="PANTHER" id="PTHR43575">
    <property type="entry name" value="PROTEIN ABCI7, CHLOROPLASTIC"/>
    <property type="match status" value="1"/>
</dbReference>